<dbReference type="Proteomes" id="UP000682416">
    <property type="component" value="Chromosome"/>
</dbReference>
<dbReference type="GO" id="GO:0003677">
    <property type="term" value="F:DNA binding"/>
    <property type="evidence" value="ECO:0007669"/>
    <property type="project" value="InterPro"/>
</dbReference>
<organism evidence="1 2">
    <name type="scientific">Nocardiopsis eucommiae</name>
    <dbReference type="NCBI Taxonomy" id="2831970"/>
    <lineage>
        <taxon>Bacteria</taxon>
        <taxon>Bacillati</taxon>
        <taxon>Actinomycetota</taxon>
        <taxon>Actinomycetes</taxon>
        <taxon>Streptosporangiales</taxon>
        <taxon>Nocardiopsidaceae</taxon>
        <taxon>Nocardiopsis</taxon>
    </lineage>
</organism>
<dbReference type="InterPro" id="IPR010982">
    <property type="entry name" value="Lambda_DNA-bd_dom_sf"/>
</dbReference>
<evidence type="ECO:0000313" key="1">
    <source>
        <dbReference type="EMBL" id="QVJ00425.1"/>
    </source>
</evidence>
<dbReference type="KEGG" id="nec:KGD82_16835"/>
<keyword evidence="2" id="KW-1185">Reference proteome</keyword>
<sequence>MTTRFPISGSALRRTRIQHGYPSARLLGNALGLSIGQVYDLEHDRTNISEDTYRNLLDLFGLPDGALKVSGIACPYCGHPETEDRKSLGVVTNAA</sequence>
<accession>A0A975QJR8</accession>
<evidence type="ECO:0000313" key="2">
    <source>
        <dbReference type="Proteomes" id="UP000682416"/>
    </source>
</evidence>
<name>A0A975QJR8_9ACTN</name>
<gene>
    <name evidence="1" type="ORF">KGD82_16835</name>
</gene>
<proteinExistence type="predicted"/>
<dbReference type="AlphaFoldDB" id="A0A975QJR8"/>
<protein>
    <submittedName>
        <fullName evidence="1">Helix-turn-helix transcriptional regulator</fullName>
    </submittedName>
</protein>
<dbReference type="Gene3D" id="1.10.260.40">
    <property type="entry name" value="lambda repressor-like DNA-binding domains"/>
    <property type="match status" value="1"/>
</dbReference>
<dbReference type="SUPFAM" id="SSF47413">
    <property type="entry name" value="lambda repressor-like DNA-binding domains"/>
    <property type="match status" value="1"/>
</dbReference>
<reference evidence="1" key="1">
    <citation type="submission" date="2021-05" db="EMBL/GenBank/DDBJ databases">
        <authorList>
            <person name="Kaiqin L."/>
            <person name="Jian G."/>
        </authorList>
    </citation>
    <scope>NUCLEOTIDE SEQUENCE</scope>
    <source>
        <strain evidence="1">HDS5</strain>
    </source>
</reference>
<dbReference type="EMBL" id="CP074402">
    <property type="protein sequence ID" value="QVJ00425.1"/>
    <property type="molecule type" value="Genomic_DNA"/>
</dbReference>